<evidence type="ECO:0000313" key="2">
    <source>
        <dbReference type="EMBL" id="EDW30083.1"/>
    </source>
</evidence>
<dbReference type="HOGENOM" id="CLU_1166915_0_0_1"/>
<protein>
    <submittedName>
        <fullName evidence="2">GL22578</fullName>
    </submittedName>
</protein>
<evidence type="ECO:0000313" key="3">
    <source>
        <dbReference type="Proteomes" id="UP000008744"/>
    </source>
</evidence>
<dbReference type="AlphaFoldDB" id="B4H1A6"/>
<reference evidence="2 3" key="1">
    <citation type="journal article" date="2007" name="Nature">
        <title>Evolution of genes and genomes on the Drosophila phylogeny.</title>
        <authorList>
            <consortium name="Drosophila 12 Genomes Consortium"/>
            <person name="Clark A.G."/>
            <person name="Eisen M.B."/>
            <person name="Smith D.R."/>
            <person name="Bergman C.M."/>
            <person name="Oliver B."/>
            <person name="Markow T.A."/>
            <person name="Kaufman T.C."/>
            <person name="Kellis M."/>
            <person name="Gelbart W."/>
            <person name="Iyer V.N."/>
            <person name="Pollard D.A."/>
            <person name="Sackton T.B."/>
            <person name="Larracuente A.M."/>
            <person name="Singh N.D."/>
            <person name="Abad J.P."/>
            <person name="Abt D.N."/>
            <person name="Adryan B."/>
            <person name="Aguade M."/>
            <person name="Akashi H."/>
            <person name="Anderson W.W."/>
            <person name="Aquadro C.F."/>
            <person name="Ardell D.H."/>
            <person name="Arguello R."/>
            <person name="Artieri C.G."/>
            <person name="Barbash D.A."/>
            <person name="Barker D."/>
            <person name="Barsanti P."/>
            <person name="Batterham P."/>
            <person name="Batzoglou S."/>
            <person name="Begun D."/>
            <person name="Bhutkar A."/>
            <person name="Blanco E."/>
            <person name="Bosak S.A."/>
            <person name="Bradley R.K."/>
            <person name="Brand A.D."/>
            <person name="Brent M.R."/>
            <person name="Brooks A.N."/>
            <person name="Brown R.H."/>
            <person name="Butlin R.K."/>
            <person name="Caggese C."/>
            <person name="Calvi B.R."/>
            <person name="Bernardo de Carvalho A."/>
            <person name="Caspi A."/>
            <person name="Castrezana S."/>
            <person name="Celniker S.E."/>
            <person name="Chang J.L."/>
            <person name="Chapple C."/>
            <person name="Chatterji S."/>
            <person name="Chinwalla A."/>
            <person name="Civetta A."/>
            <person name="Clifton S.W."/>
            <person name="Comeron J.M."/>
            <person name="Costello J.C."/>
            <person name="Coyne J.A."/>
            <person name="Daub J."/>
            <person name="David R.G."/>
            <person name="Delcher A.L."/>
            <person name="Delehaunty K."/>
            <person name="Do C.B."/>
            <person name="Ebling H."/>
            <person name="Edwards K."/>
            <person name="Eickbush T."/>
            <person name="Evans J.D."/>
            <person name="Filipski A."/>
            <person name="Findeiss S."/>
            <person name="Freyhult E."/>
            <person name="Fulton L."/>
            <person name="Fulton R."/>
            <person name="Garcia A.C."/>
            <person name="Gardiner A."/>
            <person name="Garfield D.A."/>
            <person name="Garvin B.E."/>
            <person name="Gibson G."/>
            <person name="Gilbert D."/>
            <person name="Gnerre S."/>
            <person name="Godfrey J."/>
            <person name="Good R."/>
            <person name="Gotea V."/>
            <person name="Gravely B."/>
            <person name="Greenberg A.J."/>
            <person name="Griffiths-Jones S."/>
            <person name="Gross S."/>
            <person name="Guigo R."/>
            <person name="Gustafson E.A."/>
            <person name="Haerty W."/>
            <person name="Hahn M.W."/>
            <person name="Halligan D.L."/>
            <person name="Halpern A.L."/>
            <person name="Halter G.M."/>
            <person name="Han M.V."/>
            <person name="Heger A."/>
            <person name="Hillier L."/>
            <person name="Hinrichs A.S."/>
            <person name="Holmes I."/>
            <person name="Hoskins R.A."/>
            <person name="Hubisz M.J."/>
            <person name="Hultmark D."/>
            <person name="Huntley M.A."/>
            <person name="Jaffe D.B."/>
            <person name="Jagadeeshan S."/>
            <person name="Jeck W.R."/>
            <person name="Johnson J."/>
            <person name="Jones C.D."/>
            <person name="Jordan W.C."/>
            <person name="Karpen G.H."/>
            <person name="Kataoka E."/>
            <person name="Keightley P.D."/>
            <person name="Kheradpour P."/>
            <person name="Kirkness E.F."/>
            <person name="Koerich L.B."/>
            <person name="Kristiansen K."/>
            <person name="Kudrna D."/>
            <person name="Kulathinal R.J."/>
            <person name="Kumar S."/>
            <person name="Kwok R."/>
            <person name="Lander E."/>
            <person name="Langley C.H."/>
            <person name="Lapoint R."/>
            <person name="Lazzaro B.P."/>
            <person name="Lee S.J."/>
            <person name="Levesque L."/>
            <person name="Li R."/>
            <person name="Lin C.F."/>
            <person name="Lin M.F."/>
            <person name="Lindblad-Toh K."/>
            <person name="Llopart A."/>
            <person name="Long M."/>
            <person name="Low L."/>
            <person name="Lozovsky E."/>
            <person name="Lu J."/>
            <person name="Luo M."/>
            <person name="Machado C.A."/>
            <person name="Makalowski W."/>
            <person name="Marzo M."/>
            <person name="Matsuda M."/>
            <person name="Matzkin L."/>
            <person name="McAllister B."/>
            <person name="McBride C.S."/>
            <person name="McKernan B."/>
            <person name="McKernan K."/>
            <person name="Mendez-Lago M."/>
            <person name="Minx P."/>
            <person name="Mollenhauer M.U."/>
            <person name="Montooth K."/>
            <person name="Mount S.M."/>
            <person name="Mu X."/>
            <person name="Myers E."/>
            <person name="Negre B."/>
            <person name="Newfeld S."/>
            <person name="Nielsen R."/>
            <person name="Noor M.A."/>
            <person name="O'Grady P."/>
            <person name="Pachter L."/>
            <person name="Papaceit M."/>
            <person name="Parisi M.J."/>
            <person name="Parisi M."/>
            <person name="Parts L."/>
            <person name="Pedersen J.S."/>
            <person name="Pesole G."/>
            <person name="Phillippy A.M."/>
            <person name="Ponting C.P."/>
            <person name="Pop M."/>
            <person name="Porcelli D."/>
            <person name="Powell J.R."/>
            <person name="Prohaska S."/>
            <person name="Pruitt K."/>
            <person name="Puig M."/>
            <person name="Quesneville H."/>
            <person name="Ram K.R."/>
            <person name="Rand D."/>
            <person name="Rasmussen M.D."/>
            <person name="Reed L.K."/>
            <person name="Reenan R."/>
            <person name="Reily A."/>
            <person name="Remington K.A."/>
            <person name="Rieger T.T."/>
            <person name="Ritchie M.G."/>
            <person name="Robin C."/>
            <person name="Rogers Y.H."/>
            <person name="Rohde C."/>
            <person name="Rozas J."/>
            <person name="Rubenfield M.J."/>
            <person name="Ruiz A."/>
            <person name="Russo S."/>
            <person name="Salzberg S.L."/>
            <person name="Sanchez-Gracia A."/>
            <person name="Saranga D.J."/>
            <person name="Sato H."/>
            <person name="Schaeffer S.W."/>
            <person name="Schatz M.C."/>
            <person name="Schlenke T."/>
            <person name="Schwartz R."/>
            <person name="Segarra C."/>
            <person name="Singh R.S."/>
            <person name="Sirot L."/>
            <person name="Sirota M."/>
            <person name="Sisneros N.B."/>
            <person name="Smith C.D."/>
            <person name="Smith T.F."/>
            <person name="Spieth J."/>
            <person name="Stage D.E."/>
            <person name="Stark A."/>
            <person name="Stephan W."/>
            <person name="Strausberg R.L."/>
            <person name="Strempel S."/>
            <person name="Sturgill D."/>
            <person name="Sutton G."/>
            <person name="Sutton G.G."/>
            <person name="Tao W."/>
            <person name="Teichmann S."/>
            <person name="Tobari Y.N."/>
            <person name="Tomimura Y."/>
            <person name="Tsolas J.M."/>
            <person name="Valente V.L."/>
            <person name="Venter E."/>
            <person name="Venter J.C."/>
            <person name="Vicario S."/>
            <person name="Vieira F.G."/>
            <person name="Vilella A.J."/>
            <person name="Villasante A."/>
            <person name="Walenz B."/>
            <person name="Wang J."/>
            <person name="Wasserman M."/>
            <person name="Watts T."/>
            <person name="Wilson D."/>
            <person name="Wilson R.K."/>
            <person name="Wing R.A."/>
            <person name="Wolfner M.F."/>
            <person name="Wong A."/>
            <person name="Wong G.K."/>
            <person name="Wu C.I."/>
            <person name="Wu G."/>
            <person name="Yamamoto D."/>
            <person name="Yang H.P."/>
            <person name="Yang S.P."/>
            <person name="Yorke J.A."/>
            <person name="Yoshida K."/>
            <person name="Zdobnov E."/>
            <person name="Zhang P."/>
            <person name="Zhang Y."/>
            <person name="Zimin A.V."/>
            <person name="Baldwin J."/>
            <person name="Abdouelleil A."/>
            <person name="Abdulkadir J."/>
            <person name="Abebe A."/>
            <person name="Abera B."/>
            <person name="Abreu J."/>
            <person name="Acer S.C."/>
            <person name="Aftuck L."/>
            <person name="Alexander A."/>
            <person name="An P."/>
            <person name="Anderson E."/>
            <person name="Anderson S."/>
            <person name="Arachi H."/>
            <person name="Azer M."/>
            <person name="Bachantsang P."/>
            <person name="Barry A."/>
            <person name="Bayul T."/>
            <person name="Berlin A."/>
            <person name="Bessette D."/>
            <person name="Bloom T."/>
            <person name="Blye J."/>
            <person name="Boguslavskiy L."/>
            <person name="Bonnet C."/>
            <person name="Boukhgalter B."/>
            <person name="Bourzgui I."/>
            <person name="Brown A."/>
            <person name="Cahill P."/>
            <person name="Channer S."/>
            <person name="Cheshatsang Y."/>
            <person name="Chuda L."/>
            <person name="Citroen M."/>
            <person name="Collymore A."/>
            <person name="Cooke P."/>
            <person name="Costello M."/>
            <person name="D'Aco K."/>
            <person name="Daza R."/>
            <person name="De Haan G."/>
            <person name="DeGray S."/>
            <person name="DeMaso C."/>
            <person name="Dhargay N."/>
            <person name="Dooley K."/>
            <person name="Dooley E."/>
            <person name="Doricent M."/>
            <person name="Dorje P."/>
            <person name="Dorjee K."/>
            <person name="Dupes A."/>
            <person name="Elong R."/>
            <person name="Falk J."/>
            <person name="Farina A."/>
            <person name="Faro S."/>
            <person name="Ferguson D."/>
            <person name="Fisher S."/>
            <person name="Foley C.D."/>
            <person name="Franke A."/>
            <person name="Friedrich D."/>
            <person name="Gadbois L."/>
            <person name="Gearin G."/>
            <person name="Gearin C.R."/>
            <person name="Giannoukos G."/>
            <person name="Goode T."/>
            <person name="Graham J."/>
            <person name="Grandbois E."/>
            <person name="Grewal S."/>
            <person name="Gyaltsen K."/>
            <person name="Hafez N."/>
            <person name="Hagos B."/>
            <person name="Hall J."/>
            <person name="Henson C."/>
            <person name="Hollinger A."/>
            <person name="Honan T."/>
            <person name="Huard M.D."/>
            <person name="Hughes L."/>
            <person name="Hurhula B."/>
            <person name="Husby M.E."/>
            <person name="Kamat A."/>
            <person name="Kanga B."/>
            <person name="Kashin S."/>
            <person name="Khazanovich D."/>
            <person name="Kisner P."/>
            <person name="Lance K."/>
            <person name="Lara M."/>
            <person name="Lee W."/>
            <person name="Lennon N."/>
            <person name="Letendre F."/>
            <person name="LeVine R."/>
            <person name="Lipovsky A."/>
            <person name="Liu X."/>
            <person name="Liu J."/>
            <person name="Liu S."/>
            <person name="Lokyitsang T."/>
            <person name="Lokyitsang Y."/>
            <person name="Lubonja R."/>
            <person name="Lui A."/>
            <person name="MacDonald P."/>
            <person name="Magnisalis V."/>
            <person name="Maru K."/>
            <person name="Matthews C."/>
            <person name="McCusker W."/>
            <person name="McDonough S."/>
            <person name="Mehta T."/>
            <person name="Meldrim J."/>
            <person name="Meneus L."/>
            <person name="Mihai O."/>
            <person name="Mihalev A."/>
            <person name="Mihova T."/>
            <person name="Mittelman R."/>
            <person name="Mlenga V."/>
            <person name="Montmayeur A."/>
            <person name="Mulrain L."/>
            <person name="Navidi A."/>
            <person name="Naylor J."/>
            <person name="Negash T."/>
            <person name="Nguyen T."/>
            <person name="Nguyen N."/>
            <person name="Nicol R."/>
            <person name="Norbu C."/>
            <person name="Norbu N."/>
            <person name="Novod N."/>
            <person name="O'Neill B."/>
            <person name="Osman S."/>
            <person name="Markiewicz E."/>
            <person name="Oyono O.L."/>
            <person name="Patti C."/>
            <person name="Phunkhang P."/>
            <person name="Pierre F."/>
            <person name="Priest M."/>
            <person name="Raghuraman S."/>
            <person name="Rege F."/>
            <person name="Reyes R."/>
            <person name="Rise C."/>
            <person name="Rogov P."/>
            <person name="Ross K."/>
            <person name="Ryan E."/>
            <person name="Settipalli S."/>
            <person name="Shea T."/>
            <person name="Sherpa N."/>
            <person name="Shi L."/>
            <person name="Shih D."/>
            <person name="Sparrow T."/>
            <person name="Spaulding J."/>
            <person name="Stalker J."/>
            <person name="Stange-Thomann N."/>
            <person name="Stavropoulos S."/>
            <person name="Stone C."/>
            <person name="Strader C."/>
            <person name="Tesfaye S."/>
            <person name="Thomson T."/>
            <person name="Thoulutsang Y."/>
            <person name="Thoulutsang D."/>
            <person name="Topham K."/>
            <person name="Topping I."/>
            <person name="Tsamla T."/>
            <person name="Vassiliev H."/>
            <person name="Vo A."/>
            <person name="Wangchuk T."/>
            <person name="Wangdi T."/>
            <person name="Weiand M."/>
            <person name="Wilkinson J."/>
            <person name="Wilson A."/>
            <person name="Yadav S."/>
            <person name="Young G."/>
            <person name="Yu Q."/>
            <person name="Zembek L."/>
            <person name="Zhong D."/>
            <person name="Zimmer A."/>
            <person name="Zwirko Z."/>
            <person name="Jaffe D.B."/>
            <person name="Alvarez P."/>
            <person name="Brockman W."/>
            <person name="Butler J."/>
            <person name="Chin C."/>
            <person name="Gnerre S."/>
            <person name="Grabherr M."/>
            <person name="Kleber M."/>
            <person name="Mauceli E."/>
            <person name="MacCallum I."/>
        </authorList>
    </citation>
    <scope>NUCLEOTIDE SEQUENCE [LARGE SCALE GENOMIC DNA]</scope>
    <source>
        <strain evidence="3">MSH-3 / Tucson 14011-0111.49</strain>
    </source>
</reference>
<feature type="compositionally biased region" description="Low complexity" evidence="1">
    <location>
        <begin position="78"/>
        <end position="88"/>
    </location>
</feature>
<feature type="region of interest" description="Disordered" evidence="1">
    <location>
        <begin position="213"/>
        <end position="238"/>
    </location>
</feature>
<accession>B4H1A6</accession>
<sequence length="238" mass="25902">MSDAASEHPEEDEDGAGVGVGDATPMKWRRRRRRRLIAATDGQGGWMDVIKTTSSFEIAARNASELLTTFPPHENKASTPGSSSSSSSGYIFSLSPSLRLSCSLRYNSIFSPCFQIKWRVPCSRRRPAANGINKQQQQRRRGGETVADVAAAAATAAAAAAEDAAGGMPPPVKLLCIDSDSETETEIRDEHFLHFFSWRKIESRGDGLKIPKMMGQQQQQQQQQHMAPLSAESTAHAA</sequence>
<proteinExistence type="predicted"/>
<evidence type="ECO:0000256" key="1">
    <source>
        <dbReference type="SAM" id="MobiDB-lite"/>
    </source>
</evidence>
<gene>
    <name evidence="2" type="primary">Dper\GL22578</name>
    <name evidence="2" type="ORF">Dper_GL22578</name>
</gene>
<dbReference type="EMBL" id="CH479202">
    <property type="protein sequence ID" value="EDW30083.1"/>
    <property type="molecule type" value="Genomic_DNA"/>
</dbReference>
<name>B4H1A6_DROPE</name>
<organism evidence="3">
    <name type="scientific">Drosophila persimilis</name>
    <name type="common">Fruit fly</name>
    <dbReference type="NCBI Taxonomy" id="7234"/>
    <lineage>
        <taxon>Eukaryota</taxon>
        <taxon>Metazoa</taxon>
        <taxon>Ecdysozoa</taxon>
        <taxon>Arthropoda</taxon>
        <taxon>Hexapoda</taxon>
        <taxon>Insecta</taxon>
        <taxon>Pterygota</taxon>
        <taxon>Neoptera</taxon>
        <taxon>Endopterygota</taxon>
        <taxon>Diptera</taxon>
        <taxon>Brachycera</taxon>
        <taxon>Muscomorpha</taxon>
        <taxon>Ephydroidea</taxon>
        <taxon>Drosophilidae</taxon>
        <taxon>Drosophila</taxon>
        <taxon>Sophophora</taxon>
    </lineage>
</organism>
<dbReference type="Proteomes" id="UP000008744">
    <property type="component" value="Unassembled WGS sequence"/>
</dbReference>
<feature type="region of interest" description="Disordered" evidence="1">
    <location>
        <begin position="1"/>
        <end position="25"/>
    </location>
</feature>
<feature type="region of interest" description="Disordered" evidence="1">
    <location>
        <begin position="69"/>
        <end position="88"/>
    </location>
</feature>
<keyword evidence="3" id="KW-1185">Reference proteome</keyword>